<comment type="caution">
    <text evidence="2">The sequence shown here is derived from an EMBL/GenBank/DDBJ whole genome shotgun (WGS) entry which is preliminary data.</text>
</comment>
<name>A0A3S5CVA4_9PLAT</name>
<feature type="compositionally biased region" description="Basic and acidic residues" evidence="1">
    <location>
        <begin position="85"/>
        <end position="97"/>
    </location>
</feature>
<feature type="region of interest" description="Disordered" evidence="1">
    <location>
        <begin position="69"/>
        <end position="97"/>
    </location>
</feature>
<organism evidence="2 3">
    <name type="scientific">Protopolystoma xenopodis</name>
    <dbReference type="NCBI Taxonomy" id="117903"/>
    <lineage>
        <taxon>Eukaryota</taxon>
        <taxon>Metazoa</taxon>
        <taxon>Spiralia</taxon>
        <taxon>Lophotrochozoa</taxon>
        <taxon>Platyhelminthes</taxon>
        <taxon>Monogenea</taxon>
        <taxon>Polyopisthocotylea</taxon>
        <taxon>Polystomatidea</taxon>
        <taxon>Polystomatidae</taxon>
        <taxon>Protopolystoma</taxon>
    </lineage>
</organism>
<gene>
    <name evidence="2" type="ORF">PXEA_LOCUS35240</name>
</gene>
<dbReference type="EMBL" id="CAAALY010271139">
    <property type="protein sequence ID" value="VEL41800.1"/>
    <property type="molecule type" value="Genomic_DNA"/>
</dbReference>
<sequence length="114" mass="12471">MHPFPHRLPPPTPTPPLLPPPTPPHSHCHSLSSVPLASLAPVLACLLTPFKHASSARFLSLPPQHWPIEAAGRGGCDPKGSQRSGRSEVSHQKRWVGDRRGQLWPIERCHSLTS</sequence>
<reference evidence="2" key="1">
    <citation type="submission" date="2018-11" db="EMBL/GenBank/DDBJ databases">
        <authorList>
            <consortium name="Pathogen Informatics"/>
        </authorList>
    </citation>
    <scope>NUCLEOTIDE SEQUENCE</scope>
</reference>
<feature type="compositionally biased region" description="Pro residues" evidence="1">
    <location>
        <begin position="1"/>
        <end position="24"/>
    </location>
</feature>
<dbReference type="AlphaFoldDB" id="A0A3S5CVA4"/>
<protein>
    <submittedName>
        <fullName evidence="2">Uncharacterized protein</fullName>
    </submittedName>
</protein>
<proteinExistence type="predicted"/>
<evidence type="ECO:0000256" key="1">
    <source>
        <dbReference type="SAM" id="MobiDB-lite"/>
    </source>
</evidence>
<evidence type="ECO:0000313" key="3">
    <source>
        <dbReference type="Proteomes" id="UP000784294"/>
    </source>
</evidence>
<keyword evidence="3" id="KW-1185">Reference proteome</keyword>
<evidence type="ECO:0000313" key="2">
    <source>
        <dbReference type="EMBL" id="VEL41800.1"/>
    </source>
</evidence>
<accession>A0A3S5CVA4</accession>
<dbReference type="Proteomes" id="UP000784294">
    <property type="component" value="Unassembled WGS sequence"/>
</dbReference>
<feature type="region of interest" description="Disordered" evidence="1">
    <location>
        <begin position="1"/>
        <end position="31"/>
    </location>
</feature>